<dbReference type="EMBL" id="CAJJDO010000008">
    <property type="protein sequence ID" value="CAD8140058.1"/>
    <property type="molecule type" value="Genomic_DNA"/>
</dbReference>
<dbReference type="Pfam" id="PF00098">
    <property type="entry name" value="zf-CCHC"/>
    <property type="match status" value="2"/>
</dbReference>
<dbReference type="InterPro" id="IPR039918">
    <property type="entry name" value="PPP4R4"/>
</dbReference>
<organism evidence="6 7">
    <name type="scientific">Paramecium pentaurelia</name>
    <dbReference type="NCBI Taxonomy" id="43138"/>
    <lineage>
        <taxon>Eukaryota</taxon>
        <taxon>Sar</taxon>
        <taxon>Alveolata</taxon>
        <taxon>Ciliophora</taxon>
        <taxon>Intramacronucleata</taxon>
        <taxon>Oligohymenophorea</taxon>
        <taxon>Peniculida</taxon>
        <taxon>Parameciidae</taxon>
        <taxon>Paramecium</taxon>
    </lineage>
</organism>
<dbReference type="Proteomes" id="UP000689195">
    <property type="component" value="Unassembled WGS sequence"/>
</dbReference>
<reference evidence="6" key="1">
    <citation type="submission" date="2021-01" db="EMBL/GenBank/DDBJ databases">
        <authorList>
            <consortium name="Genoscope - CEA"/>
            <person name="William W."/>
        </authorList>
    </citation>
    <scope>NUCLEOTIDE SEQUENCE</scope>
</reference>
<keyword evidence="2" id="KW-0694">RNA-binding</keyword>
<feature type="domain" description="RRM" evidence="4">
    <location>
        <begin position="731"/>
        <end position="801"/>
    </location>
</feature>
<evidence type="ECO:0000313" key="6">
    <source>
        <dbReference type="EMBL" id="CAD8140058.1"/>
    </source>
</evidence>
<evidence type="ECO:0000259" key="4">
    <source>
        <dbReference type="PROSITE" id="PS50102"/>
    </source>
</evidence>
<proteinExistence type="predicted"/>
<keyword evidence="1" id="KW-0863">Zinc-finger</keyword>
<dbReference type="SMART" id="SM00360">
    <property type="entry name" value="RRM"/>
    <property type="match status" value="1"/>
</dbReference>
<feature type="compositionally biased region" description="Low complexity" evidence="3">
    <location>
        <begin position="911"/>
        <end position="924"/>
    </location>
</feature>
<keyword evidence="1" id="KW-0862">Zinc</keyword>
<dbReference type="PANTHER" id="PTHR21467">
    <property type="entry name" value="PROTEIN PHOSPHATASE 4 REGULATORY SUBUNIT 4 PPP4R4"/>
    <property type="match status" value="1"/>
</dbReference>
<evidence type="ECO:0000313" key="7">
    <source>
        <dbReference type="Proteomes" id="UP000689195"/>
    </source>
</evidence>
<dbReference type="FunFam" id="3.30.70.330:FF:001404">
    <property type="entry name" value="Uncharacterized protein"/>
    <property type="match status" value="1"/>
</dbReference>
<feature type="domain" description="CCHC-type" evidence="5">
    <location>
        <begin position="837"/>
        <end position="851"/>
    </location>
</feature>
<dbReference type="InterPro" id="IPR001878">
    <property type="entry name" value="Znf_CCHC"/>
</dbReference>
<dbReference type="GO" id="GO:0008270">
    <property type="term" value="F:zinc ion binding"/>
    <property type="evidence" value="ECO:0007669"/>
    <property type="project" value="UniProtKB-KW"/>
</dbReference>
<sequence>MAIESYDFLVTEIRVSLDKGDEIKKLILEENLSEIKRAQIILTNGQQRQKLAIYSNLGRLLQEGFKELYNVVQADIMEQSEELIVAAGISLKNIKCHSKELMPLVLHFIQLYNMKYADAWIPTFGNLIHQFNYKDYQDHIEKIIIEMSMPRQPEVGRLIGAMMIIQVANLLGDKIQGPILDRVRQLCNDNDYEVRSLVAGDVFSCLIEKLSPYLIHQYLQDKCLPLIYDNCPQVKKQMIQTLFLHYQKLNAIECVFNATQIFIDCLSTQNEDVLTTSLTYCGVAFLAIKDQVNLEFKQNLINLFVKFGQHQSQIIRYYYLYNLPGFLILIKDLQLNLQLIQPFCVIIDEDDEENRIFACSILHELIKSFDYSFISTQIYFILTSILNTENLKLILQIQLGKIIETLINEGYFISLDKIQKQFKVIFQDIAKLFDKCNQNYIINEKFLTQIKHFMRFVKPKQFVKYYFPILYKQQTCISNENLAMEILAHFFFTCQDYEIQQNIKDTMNSQFYKGNSNKKIKYLFFINAISKHISKKYFNYLNFNLFLNLYVDKIVDVVIHLIKILPHVNHYLIDQNQYKLLKSLKQPTIQKLVDEMIIKIELNQVLFDEFHEKKLQEREEKVQQEYLNNLKMTKQCDSNQSIDSNSKYKKRPAPKLASQSAKKQQSTSQMRIGVKDNASLPSSRSQDRNSRLKYRNLKADQVDLINFERQHKFYLKYIYLQLHLVNSRMSRQIYVGRLGSKIRREDLQQEFEKYGKIKDIDLRSTHAFIEFEASDEAKQAISQMDGRRIGGDRVTVKQRDDRPSGVRGPTSRDVCFNCGRKGHWANECKEGDLRETCYRCYKKGHIKKDCPMSRTPSDARRQKRDRKRRRSSSSSKSSSSSSKSRRRSRNFKKNRQNRRQSRKSSSESRKSNSSQTSRSSSKNS</sequence>
<dbReference type="SMART" id="SM00343">
    <property type="entry name" value="ZnF_C2HC"/>
    <property type="match status" value="2"/>
</dbReference>
<name>A0A8S1SJL3_9CILI</name>
<feature type="compositionally biased region" description="Basic residues" evidence="3">
    <location>
        <begin position="861"/>
        <end position="871"/>
    </location>
</feature>
<feature type="compositionally biased region" description="Polar residues" evidence="3">
    <location>
        <begin position="636"/>
        <end position="645"/>
    </location>
</feature>
<dbReference type="AlphaFoldDB" id="A0A8S1SJL3"/>
<feature type="compositionally biased region" description="Basic residues" evidence="3">
    <location>
        <begin position="883"/>
        <end position="902"/>
    </location>
</feature>
<evidence type="ECO:0000256" key="3">
    <source>
        <dbReference type="SAM" id="MobiDB-lite"/>
    </source>
</evidence>
<dbReference type="OrthoDB" id="294448at2759"/>
<feature type="region of interest" description="Disordered" evidence="3">
    <location>
        <begin position="848"/>
        <end position="924"/>
    </location>
</feature>
<dbReference type="Pfam" id="PF00076">
    <property type="entry name" value="RRM_1"/>
    <property type="match status" value="1"/>
</dbReference>
<evidence type="ECO:0000259" key="5">
    <source>
        <dbReference type="PROSITE" id="PS50158"/>
    </source>
</evidence>
<evidence type="ECO:0000256" key="1">
    <source>
        <dbReference type="PROSITE-ProRule" id="PRU00047"/>
    </source>
</evidence>
<feature type="compositionally biased region" description="Low complexity" evidence="3">
    <location>
        <begin position="657"/>
        <end position="669"/>
    </location>
</feature>
<dbReference type="PROSITE" id="PS50158">
    <property type="entry name" value="ZF_CCHC"/>
    <property type="match status" value="2"/>
</dbReference>
<comment type="caution">
    <text evidence="6">The sequence shown here is derived from an EMBL/GenBank/DDBJ whole genome shotgun (WGS) entry which is preliminary data.</text>
</comment>
<keyword evidence="1" id="KW-0479">Metal-binding</keyword>
<dbReference type="PANTHER" id="PTHR21467:SF0">
    <property type="entry name" value="SERINE_THREONINE-PROTEIN PHOSPHATASE 4 REGULATORY SUBUNIT 4"/>
    <property type="match status" value="1"/>
</dbReference>
<accession>A0A8S1SJL3</accession>
<evidence type="ECO:0000256" key="2">
    <source>
        <dbReference type="PROSITE-ProRule" id="PRU00176"/>
    </source>
</evidence>
<gene>
    <name evidence="6" type="ORF">PPENT_87.1.T0080431</name>
</gene>
<dbReference type="GO" id="GO:0003723">
    <property type="term" value="F:RNA binding"/>
    <property type="evidence" value="ECO:0007669"/>
    <property type="project" value="UniProtKB-UniRule"/>
</dbReference>
<protein>
    <submittedName>
        <fullName evidence="6">Uncharacterized protein</fullName>
    </submittedName>
</protein>
<feature type="region of interest" description="Disordered" evidence="3">
    <location>
        <begin position="636"/>
        <end position="692"/>
    </location>
</feature>
<dbReference type="PROSITE" id="PS50102">
    <property type="entry name" value="RRM"/>
    <property type="match status" value="1"/>
</dbReference>
<feature type="compositionally biased region" description="Low complexity" evidence="3">
    <location>
        <begin position="872"/>
        <end position="882"/>
    </location>
</feature>
<dbReference type="InterPro" id="IPR000504">
    <property type="entry name" value="RRM_dom"/>
</dbReference>
<feature type="domain" description="CCHC-type" evidence="5">
    <location>
        <begin position="815"/>
        <end position="830"/>
    </location>
</feature>
<keyword evidence="7" id="KW-1185">Reference proteome</keyword>